<dbReference type="SMART" id="SM00534">
    <property type="entry name" value="MUTSac"/>
    <property type="match status" value="1"/>
</dbReference>
<dbReference type="SUPFAM" id="SSF52540">
    <property type="entry name" value="P-loop containing nucleoside triphosphate hydrolases"/>
    <property type="match status" value="1"/>
</dbReference>
<evidence type="ECO:0000313" key="11">
    <source>
        <dbReference type="Proteomes" id="UP000079169"/>
    </source>
</evidence>
<evidence type="ECO:0000256" key="6">
    <source>
        <dbReference type="ARBA" id="ARBA00023125"/>
    </source>
</evidence>
<keyword evidence="6 9" id="KW-0238">DNA-binding</keyword>
<dbReference type="InterPro" id="IPR007696">
    <property type="entry name" value="DNA_mismatch_repair_MutS_core"/>
</dbReference>
<dbReference type="GO" id="GO:0032301">
    <property type="term" value="C:MutSalpha complex"/>
    <property type="evidence" value="ECO:0007669"/>
    <property type="project" value="TreeGrafter"/>
</dbReference>
<keyword evidence="3 9" id="KW-0547">Nucleotide-binding</keyword>
<dbReference type="Pfam" id="PF05192">
    <property type="entry name" value="MutS_III"/>
    <property type="match status" value="1"/>
</dbReference>
<dbReference type="Proteomes" id="UP000079169">
    <property type="component" value="Unplaced"/>
</dbReference>
<evidence type="ECO:0000256" key="3">
    <source>
        <dbReference type="ARBA" id="ARBA00022741"/>
    </source>
</evidence>
<comment type="subcellular location">
    <subcellularLocation>
        <location evidence="1">Nucleus</location>
    </subcellularLocation>
</comment>
<keyword evidence="7 9" id="KW-0234">DNA repair</keyword>
<evidence type="ECO:0000259" key="10">
    <source>
        <dbReference type="PROSITE" id="PS00486"/>
    </source>
</evidence>
<dbReference type="Pfam" id="PF01624">
    <property type="entry name" value="MutS_I"/>
    <property type="match status" value="1"/>
</dbReference>
<gene>
    <name evidence="12" type="primary">LOC103513577</name>
</gene>
<keyword evidence="11" id="KW-1185">Reference proteome</keyword>
<evidence type="ECO:0000313" key="12">
    <source>
        <dbReference type="RefSeq" id="XP_026682531.1"/>
    </source>
</evidence>
<dbReference type="InterPro" id="IPR036187">
    <property type="entry name" value="DNA_mismatch_repair_MutS_sf"/>
</dbReference>
<dbReference type="InterPro" id="IPR007861">
    <property type="entry name" value="DNA_mismatch_repair_MutS_clamp"/>
</dbReference>
<dbReference type="GO" id="GO:0030983">
    <property type="term" value="F:mismatched DNA binding"/>
    <property type="evidence" value="ECO:0007669"/>
    <property type="project" value="InterPro"/>
</dbReference>
<evidence type="ECO:0000256" key="9">
    <source>
        <dbReference type="RuleBase" id="RU003756"/>
    </source>
</evidence>
<dbReference type="Pfam" id="PF00488">
    <property type="entry name" value="MutS_V"/>
    <property type="match status" value="1"/>
</dbReference>
<dbReference type="Pfam" id="PF05188">
    <property type="entry name" value="MutS_II"/>
    <property type="match status" value="1"/>
</dbReference>
<keyword evidence="5" id="KW-0067">ATP-binding</keyword>
<dbReference type="STRING" id="121845.A0A3Q0J284"/>
<evidence type="ECO:0000256" key="1">
    <source>
        <dbReference type="ARBA" id="ARBA00004123"/>
    </source>
</evidence>
<evidence type="ECO:0000256" key="4">
    <source>
        <dbReference type="ARBA" id="ARBA00022763"/>
    </source>
</evidence>
<evidence type="ECO:0000256" key="7">
    <source>
        <dbReference type="ARBA" id="ARBA00023204"/>
    </source>
</evidence>
<dbReference type="Pfam" id="PF05190">
    <property type="entry name" value="MutS_IV"/>
    <property type="match status" value="1"/>
</dbReference>
<name>A0A3Q0J284_DIACI</name>
<dbReference type="Gene3D" id="3.40.50.300">
    <property type="entry name" value="P-loop containing nucleotide triphosphate hydrolases"/>
    <property type="match status" value="1"/>
</dbReference>
<dbReference type="RefSeq" id="XP_026682531.1">
    <property type="nucleotide sequence ID" value="XM_026826730.1"/>
</dbReference>
<dbReference type="PANTHER" id="PTHR11361">
    <property type="entry name" value="DNA MISMATCH REPAIR PROTEIN MUTS FAMILY MEMBER"/>
    <property type="match status" value="1"/>
</dbReference>
<evidence type="ECO:0000256" key="8">
    <source>
        <dbReference type="ARBA" id="ARBA00023242"/>
    </source>
</evidence>
<evidence type="ECO:0000256" key="5">
    <source>
        <dbReference type="ARBA" id="ARBA00022840"/>
    </source>
</evidence>
<accession>A0A3Q0J284</accession>
<dbReference type="SUPFAM" id="SSF53150">
    <property type="entry name" value="DNA repair protein MutS, domain II"/>
    <property type="match status" value="1"/>
</dbReference>
<dbReference type="PaxDb" id="121845-A0A3Q0J284"/>
<keyword evidence="4 9" id="KW-0227">DNA damage</keyword>
<dbReference type="PANTHER" id="PTHR11361:SF35">
    <property type="entry name" value="DNA MISMATCH REPAIR PROTEIN MSH2"/>
    <property type="match status" value="1"/>
</dbReference>
<dbReference type="GeneID" id="103513577"/>
<dbReference type="PROSITE" id="PS00486">
    <property type="entry name" value="DNA_MISMATCH_REPAIR_2"/>
    <property type="match status" value="1"/>
</dbReference>
<evidence type="ECO:0000256" key="2">
    <source>
        <dbReference type="ARBA" id="ARBA00006271"/>
    </source>
</evidence>
<dbReference type="InterPro" id="IPR000432">
    <property type="entry name" value="DNA_mismatch_repair_MutS_C"/>
</dbReference>
<dbReference type="GO" id="GO:0005524">
    <property type="term" value="F:ATP binding"/>
    <property type="evidence" value="ECO:0007669"/>
    <property type="project" value="UniProtKB-KW"/>
</dbReference>
<dbReference type="GO" id="GO:0006298">
    <property type="term" value="P:mismatch repair"/>
    <property type="evidence" value="ECO:0007669"/>
    <property type="project" value="InterPro"/>
</dbReference>
<organism evidence="11 12">
    <name type="scientific">Diaphorina citri</name>
    <name type="common">Asian citrus psyllid</name>
    <dbReference type="NCBI Taxonomy" id="121845"/>
    <lineage>
        <taxon>Eukaryota</taxon>
        <taxon>Metazoa</taxon>
        <taxon>Ecdysozoa</taxon>
        <taxon>Arthropoda</taxon>
        <taxon>Hexapoda</taxon>
        <taxon>Insecta</taxon>
        <taxon>Pterygota</taxon>
        <taxon>Neoptera</taxon>
        <taxon>Paraneoptera</taxon>
        <taxon>Hemiptera</taxon>
        <taxon>Sternorrhyncha</taxon>
        <taxon>Psylloidea</taxon>
        <taxon>Psyllidae</taxon>
        <taxon>Diaphorininae</taxon>
        <taxon>Diaphorina</taxon>
    </lineage>
</organism>
<comment type="function">
    <text evidence="9">Component of the post-replicative DNA mismatch repair system (MMR).</text>
</comment>
<dbReference type="InterPro" id="IPR016151">
    <property type="entry name" value="DNA_mismatch_repair_MutS_N"/>
</dbReference>
<proteinExistence type="inferred from homology"/>
<dbReference type="SUPFAM" id="SSF48334">
    <property type="entry name" value="DNA repair protein MutS, domain III"/>
    <property type="match status" value="1"/>
</dbReference>
<dbReference type="InterPro" id="IPR007860">
    <property type="entry name" value="DNA_mmatch_repair_MutS_con_dom"/>
</dbReference>
<comment type="similarity">
    <text evidence="2 9">Belongs to the DNA mismatch repair MutS family.</text>
</comment>
<keyword evidence="8" id="KW-0539">Nucleus</keyword>
<dbReference type="Gene3D" id="3.40.1170.10">
    <property type="entry name" value="DNA repair protein MutS, domain I"/>
    <property type="match status" value="1"/>
</dbReference>
<reference evidence="12" key="1">
    <citation type="submission" date="2025-08" db="UniProtKB">
        <authorList>
            <consortium name="RefSeq"/>
        </authorList>
    </citation>
    <scope>IDENTIFICATION</scope>
</reference>
<dbReference type="AlphaFoldDB" id="A0A3Q0J284"/>
<dbReference type="InterPro" id="IPR007695">
    <property type="entry name" value="DNA_mismatch_repair_MutS-lik_N"/>
</dbReference>
<dbReference type="SMART" id="SM00533">
    <property type="entry name" value="MUTSd"/>
    <property type="match status" value="1"/>
</dbReference>
<dbReference type="PIRSF" id="PIRSF005813">
    <property type="entry name" value="MSH2"/>
    <property type="match status" value="1"/>
</dbReference>
<sequence>MEDINKQTIAGLDINQQLAFINFFKDLPEKSKTTIRFFNRVEFYCVHGEDAELIQRKSNVVYLVKTMGQKDKTLETVLVNKSNLSCFSHILCVISEDKTLETVLLNNSIDDRYTILDTVRGGVRFQDDRLATANTQYQAIQREYETHQQSIVEETNTVGVAIVDLDTKKFYMGEIPDDDYYSNLEAIIVQKSPKECLLPAEYLNDNKNKIVTILDRNKVCMTGRKKNEFSEEDLMQDVNRLVRFDDSELKNARLLPEMCLTTATHCLRSLINYLEPQILDRNKVCMTGRKKNEFSEEDLMQDVNRLVRFDDSELKNARLLPEMCLTTATHCLRSLINYLELMNNEDNMNQFSIHSIDYSKYVHMSSAVMSSLHVLPQQGSTSAQTYDSLLGILDRCRTPQGHRLLAQWMKQPLKDLDAIVERHAAVNILVNNTEARMNLHEYALRGLPDMQSLAMRIGRKKAGLKDCYRVYEGVSQLPKLISILESLVQNVEASNLNTILSSLQSLSNDLAKFQEMIETTIDIERFHSEREFFIRPSFNITTTMEDINKQTIAGLVHFNRKIFNLISEMMDRKDAVMDKMKEYLESTARRLNLVADKTIKLENSPQGFAYRITMKLNNSIDDRYTILDTVRGGVRFQDDRLATANTQYQAIQREYETHQQSIVEEVIGISAGYTQTLNQLSDVLAQFDVLVSFSIASTCAPKPYVRPCMKPMGTGSLVLNQCRHPIVELQGGVSYIPNDVYFKSGEVSFNLVTGPNMGGKSTYIRSIGVSVFLAQIGCFVPCDSATISVVDQIFTRVGAADSQYRGISTFMMEMKETATVIKKCTENSLVIIDELGRGTSTFDGFGMACSIARELASHRQPFTLFATHFHEIALLSRVIPTFRNVQVSALEQEDNLVLLYQVKPGSCVKSYGVHCAKMAGYPEDMLEQARDLMKEYEYSLDTKTPSGDETNNREEEYFKTVQEGEYQMFDFLQQCLSLSKQKDTNRILHLQETQEPGIEEYQSFDKVHGKSFSANNRGLRAYRE</sequence>
<dbReference type="InterPro" id="IPR045076">
    <property type="entry name" value="MutS"/>
</dbReference>
<dbReference type="GO" id="GO:0140664">
    <property type="term" value="F:ATP-dependent DNA damage sensor activity"/>
    <property type="evidence" value="ECO:0007669"/>
    <property type="project" value="InterPro"/>
</dbReference>
<dbReference type="InterPro" id="IPR011184">
    <property type="entry name" value="DNA_mismatch_repair_Msh2"/>
</dbReference>
<dbReference type="GO" id="GO:0006312">
    <property type="term" value="P:mitotic recombination"/>
    <property type="evidence" value="ECO:0007669"/>
    <property type="project" value="TreeGrafter"/>
</dbReference>
<dbReference type="Gene3D" id="3.30.420.110">
    <property type="entry name" value="MutS, connector domain"/>
    <property type="match status" value="2"/>
</dbReference>
<feature type="domain" description="DNA mismatch repair proteins mutS family" evidence="10">
    <location>
        <begin position="828"/>
        <end position="844"/>
    </location>
</feature>
<dbReference type="KEGG" id="dci:103513577"/>
<dbReference type="InterPro" id="IPR036678">
    <property type="entry name" value="MutS_con_dom_sf"/>
</dbReference>
<protein>
    <submittedName>
        <fullName evidence="12">DNA mismatch repair protein Msh2</fullName>
    </submittedName>
</protein>
<dbReference type="InterPro" id="IPR027417">
    <property type="entry name" value="P-loop_NTPase"/>
</dbReference>
<dbReference type="Gene3D" id="1.10.1420.10">
    <property type="match status" value="2"/>
</dbReference>